<keyword evidence="6" id="KW-0333">Golgi apparatus</keyword>
<evidence type="ECO:0000256" key="2">
    <source>
        <dbReference type="ARBA" id="ARBA00006653"/>
    </source>
</evidence>
<evidence type="ECO:0000256" key="1">
    <source>
        <dbReference type="ARBA" id="ARBA00004395"/>
    </source>
</evidence>
<dbReference type="GO" id="GO:0006891">
    <property type="term" value="P:intra-Golgi vesicle-mediated transport"/>
    <property type="evidence" value="ECO:0007669"/>
    <property type="project" value="InterPro"/>
</dbReference>
<dbReference type="PRINTS" id="PR00449">
    <property type="entry name" value="RASTRNSFRMNG"/>
</dbReference>
<dbReference type="InterPro" id="IPR001806">
    <property type="entry name" value="Small_GTPase"/>
</dbReference>
<keyword evidence="4" id="KW-0813">Transport</keyword>
<proteinExistence type="inferred from homology"/>
<evidence type="ECO:0000256" key="5">
    <source>
        <dbReference type="ARBA" id="ARBA00022927"/>
    </source>
</evidence>
<evidence type="ECO:0000256" key="3">
    <source>
        <dbReference type="ARBA" id="ARBA00020978"/>
    </source>
</evidence>
<reference evidence="8 9" key="1">
    <citation type="submission" date="2019-01" db="EMBL/GenBank/DDBJ databases">
        <title>Sequencing of cultivated peanut Arachis hypogaea provides insights into genome evolution and oil improvement.</title>
        <authorList>
            <person name="Chen X."/>
        </authorList>
    </citation>
    <scope>NUCLEOTIDE SEQUENCE [LARGE SCALE GENOMIC DNA]</scope>
    <source>
        <strain evidence="9">cv. Fuhuasheng</strain>
        <tissue evidence="8">Leaves</tissue>
    </source>
</reference>
<dbReference type="InterPro" id="IPR033370">
    <property type="entry name" value="COG1"/>
</dbReference>
<sequence>MTICSSGCSIDDLLQRLIRRRYSQWRYPLTRLNFIKLRGSVAQVFPPTIFFGGDLLHQRFSSIDEICCASVIGIFEEFLSSQDSGAHQLSEKGVLQVLLDVKFTTDILSGGDSNVVGELHRNAKAKVSVRRKQDQSSKTSAIREHSDQLLNRLSQRLDPIDWLMYQPYLWENERQSYLRHAVLFGFFVQLNRKYTDTVQKLPTNSKSNILRCSTVPISSTSPSDIESKIRRIEDDPEGSGTSHLHSIIQGVNLQANRALKPLFERQRMLSIEITYLTWSRFYLMVSSMLTLMSQELKQLQSMLPIICFRDGSPALPDALSMTNSAISTSALVIETMEALTMAKLDICASPDSLIISLDKLMTVFLGDMGAGKTSLVLRFVKGQFSEYQESIIGAAFFTQVLSLNEATVKFDIWPNTSNCCALLLIRSGDTRC</sequence>
<evidence type="ECO:0000256" key="6">
    <source>
        <dbReference type="ARBA" id="ARBA00023034"/>
    </source>
</evidence>
<dbReference type="EMBL" id="SDMP01000018">
    <property type="protein sequence ID" value="RYQ95971.1"/>
    <property type="molecule type" value="Genomic_DNA"/>
</dbReference>
<dbReference type="Gene3D" id="3.40.50.300">
    <property type="entry name" value="P-loop containing nucleotide triphosphate hydrolases"/>
    <property type="match status" value="1"/>
</dbReference>
<comment type="similarity">
    <text evidence="2">Belongs to the COG1 family.</text>
</comment>
<dbReference type="SUPFAM" id="SSF52540">
    <property type="entry name" value="P-loop containing nucleoside triphosphate hydrolases"/>
    <property type="match status" value="1"/>
</dbReference>
<dbReference type="Proteomes" id="UP000289738">
    <property type="component" value="Chromosome B08"/>
</dbReference>
<name>A0A444Y207_ARAHY</name>
<dbReference type="GO" id="GO:0000139">
    <property type="term" value="C:Golgi membrane"/>
    <property type="evidence" value="ECO:0007669"/>
    <property type="project" value="UniProtKB-SubCell"/>
</dbReference>
<evidence type="ECO:0000313" key="9">
    <source>
        <dbReference type="Proteomes" id="UP000289738"/>
    </source>
</evidence>
<organism evidence="8 9">
    <name type="scientific">Arachis hypogaea</name>
    <name type="common">Peanut</name>
    <dbReference type="NCBI Taxonomy" id="3818"/>
    <lineage>
        <taxon>Eukaryota</taxon>
        <taxon>Viridiplantae</taxon>
        <taxon>Streptophyta</taxon>
        <taxon>Embryophyta</taxon>
        <taxon>Tracheophyta</taxon>
        <taxon>Spermatophyta</taxon>
        <taxon>Magnoliopsida</taxon>
        <taxon>eudicotyledons</taxon>
        <taxon>Gunneridae</taxon>
        <taxon>Pentapetalae</taxon>
        <taxon>rosids</taxon>
        <taxon>fabids</taxon>
        <taxon>Fabales</taxon>
        <taxon>Fabaceae</taxon>
        <taxon>Papilionoideae</taxon>
        <taxon>50 kb inversion clade</taxon>
        <taxon>dalbergioids sensu lato</taxon>
        <taxon>Dalbergieae</taxon>
        <taxon>Pterocarpus clade</taxon>
        <taxon>Arachis</taxon>
    </lineage>
</organism>
<dbReference type="PANTHER" id="PTHR31658">
    <property type="entry name" value="CONSERVED OLIGOMERIC GOLGI COMPLEX SUBUNIT 1"/>
    <property type="match status" value="1"/>
</dbReference>
<dbReference type="PANTHER" id="PTHR31658:SF0">
    <property type="entry name" value="CONSERVED OLIGOMERIC GOLGI COMPLEX SUBUNIT 1"/>
    <property type="match status" value="1"/>
</dbReference>
<evidence type="ECO:0000256" key="4">
    <source>
        <dbReference type="ARBA" id="ARBA00022448"/>
    </source>
</evidence>
<dbReference type="Pfam" id="PF00071">
    <property type="entry name" value="Ras"/>
    <property type="match status" value="1"/>
</dbReference>
<dbReference type="GO" id="GO:0017119">
    <property type="term" value="C:Golgi transport complex"/>
    <property type="evidence" value="ECO:0007669"/>
    <property type="project" value="InterPro"/>
</dbReference>
<dbReference type="InterPro" id="IPR027417">
    <property type="entry name" value="P-loop_NTPase"/>
</dbReference>
<gene>
    <name evidence="8" type="ORF">Ahy_B08g091377</name>
</gene>
<dbReference type="AlphaFoldDB" id="A0A444Y207"/>
<evidence type="ECO:0000313" key="8">
    <source>
        <dbReference type="EMBL" id="RYQ95971.1"/>
    </source>
</evidence>
<comment type="subcellular location">
    <subcellularLocation>
        <location evidence="1">Golgi apparatus membrane</location>
        <topology evidence="1">Peripheral membrane protein</topology>
    </subcellularLocation>
</comment>
<dbReference type="GO" id="GO:0005525">
    <property type="term" value="F:GTP binding"/>
    <property type="evidence" value="ECO:0007669"/>
    <property type="project" value="InterPro"/>
</dbReference>
<accession>A0A444Y207</accession>
<keyword evidence="9" id="KW-1185">Reference proteome</keyword>
<evidence type="ECO:0000256" key="7">
    <source>
        <dbReference type="ARBA" id="ARBA00023136"/>
    </source>
</evidence>
<dbReference type="GO" id="GO:0003924">
    <property type="term" value="F:GTPase activity"/>
    <property type="evidence" value="ECO:0007669"/>
    <property type="project" value="InterPro"/>
</dbReference>
<keyword evidence="5" id="KW-0653">Protein transport</keyword>
<keyword evidence="7" id="KW-0472">Membrane</keyword>
<dbReference type="STRING" id="3818.A0A444Y207"/>
<comment type="caution">
    <text evidence="8">The sequence shown here is derived from an EMBL/GenBank/DDBJ whole genome shotgun (WGS) entry which is preliminary data.</text>
</comment>
<dbReference type="GO" id="GO:0015031">
    <property type="term" value="P:protein transport"/>
    <property type="evidence" value="ECO:0007669"/>
    <property type="project" value="UniProtKB-KW"/>
</dbReference>
<protein>
    <recommendedName>
        <fullName evidence="3">Conserved oligomeric Golgi complex subunit 1</fullName>
    </recommendedName>
</protein>